<proteinExistence type="predicted"/>
<name>A0ABP9GD94_9FLAO</name>
<dbReference type="InterPro" id="IPR019861">
    <property type="entry name" value="PorP/SprF_Bacteroidetes"/>
</dbReference>
<dbReference type="EMBL" id="BAABJJ010000011">
    <property type="protein sequence ID" value="GAA4937743.1"/>
    <property type="molecule type" value="Genomic_DNA"/>
</dbReference>
<dbReference type="RefSeq" id="WP_345190312.1">
    <property type="nucleotide sequence ID" value="NZ_BAABJJ010000011.1"/>
</dbReference>
<accession>A0ABP9GD94</accession>
<evidence type="ECO:0000313" key="2">
    <source>
        <dbReference type="EMBL" id="GAA4937743.1"/>
    </source>
</evidence>
<evidence type="ECO:0000313" key="3">
    <source>
        <dbReference type="Proteomes" id="UP001501302"/>
    </source>
</evidence>
<dbReference type="Proteomes" id="UP001501302">
    <property type="component" value="Unassembled WGS sequence"/>
</dbReference>
<keyword evidence="3" id="KW-1185">Reference proteome</keyword>
<protein>
    <submittedName>
        <fullName evidence="2">Type IX secretion system membrane protein PorP/SprF</fullName>
    </submittedName>
</protein>
<feature type="chain" id="PRO_5045549512" evidence="1">
    <location>
        <begin position="22"/>
        <end position="334"/>
    </location>
</feature>
<feature type="signal peptide" evidence="1">
    <location>
        <begin position="1"/>
        <end position="21"/>
    </location>
</feature>
<gene>
    <name evidence="2" type="ORF">GCM10023314_07890</name>
</gene>
<evidence type="ECO:0000256" key="1">
    <source>
        <dbReference type="SAM" id="SignalP"/>
    </source>
</evidence>
<keyword evidence="1" id="KW-0732">Signal</keyword>
<organism evidence="2 3">
    <name type="scientific">Algibacter agarivorans</name>
    <dbReference type="NCBI Taxonomy" id="1109741"/>
    <lineage>
        <taxon>Bacteria</taxon>
        <taxon>Pseudomonadati</taxon>
        <taxon>Bacteroidota</taxon>
        <taxon>Flavobacteriia</taxon>
        <taxon>Flavobacteriales</taxon>
        <taxon>Flavobacteriaceae</taxon>
        <taxon>Algibacter</taxon>
    </lineage>
</organism>
<sequence>MKLKNIILVVIVSLFTHIATSQEGLPIYTDYLTDNYYLIHPSMAGIANCSKVRLTGRQQWFGQDNAPKLVTLSMNGRIGDSQSAIGGILYADKNGYHSQKGAYATYAHHLMFSRSEADLNMLSFGLSAGFIQYQLDETSFLFDGPDPIVQGIVQNETNFNIDLGFSYHFLDFYAHATVKNVLENSGVNRDTKITSNLRRYLFSIGNVFSKYGSEWSYEPSLMFQYRDLTEESSIDVNAKVYKQMDFGKLWGGLSYRQSLDGAEFLTSSNAVSSQKLQQITPILGVNYNEFMFAYTYTYQTNSVVFTNGGFHQLTLGYNFNCSREKYACNCPAVN</sequence>
<dbReference type="Pfam" id="PF11751">
    <property type="entry name" value="PorP_SprF"/>
    <property type="match status" value="1"/>
</dbReference>
<dbReference type="NCBIfam" id="TIGR03519">
    <property type="entry name" value="T9SS_PorP_fam"/>
    <property type="match status" value="1"/>
</dbReference>
<reference evidence="3" key="1">
    <citation type="journal article" date="2019" name="Int. J. Syst. Evol. Microbiol.">
        <title>The Global Catalogue of Microorganisms (GCM) 10K type strain sequencing project: providing services to taxonomists for standard genome sequencing and annotation.</title>
        <authorList>
            <consortium name="The Broad Institute Genomics Platform"/>
            <consortium name="The Broad Institute Genome Sequencing Center for Infectious Disease"/>
            <person name="Wu L."/>
            <person name="Ma J."/>
        </authorList>
    </citation>
    <scope>NUCLEOTIDE SEQUENCE [LARGE SCALE GENOMIC DNA]</scope>
    <source>
        <strain evidence="3">JCM 18285</strain>
    </source>
</reference>
<comment type="caution">
    <text evidence="2">The sequence shown here is derived from an EMBL/GenBank/DDBJ whole genome shotgun (WGS) entry which is preliminary data.</text>
</comment>